<dbReference type="EMBL" id="MPDP01000036">
    <property type="protein sequence ID" value="KAK1491025.1"/>
    <property type="molecule type" value="Genomic_DNA"/>
</dbReference>
<sequence>MDDPTTKESADDNEENAIDSKSGSLRHGRGSAPDPYPHELVPGQDTAAASYLFKIALISRKILESTGRGEVYLRNLTLERFLNSVEVGPDAITAEVEMPLDIDEEQESSVDGDDQDRLDLVDLKNARSYFTSGTSLAQFQAKFRDFLHLPRMVVEEARTQTQRQTDTEPGRGGNAKSYEWFYSVGFWQSKLTSWLYDAVYPPKPGYQRVRYICTSKSSSQVECSDFGSALSKMDLPGSSPPTI</sequence>
<name>A0AAJ0DL86_9PEZI</name>
<proteinExistence type="predicted"/>
<protein>
    <submittedName>
        <fullName evidence="2">Uncharacterized protein</fullName>
    </submittedName>
</protein>
<gene>
    <name evidence="2" type="ORF">CCUS01_14273</name>
</gene>
<evidence type="ECO:0000313" key="3">
    <source>
        <dbReference type="Proteomes" id="UP001239213"/>
    </source>
</evidence>
<dbReference type="Proteomes" id="UP001239213">
    <property type="component" value="Unassembled WGS sequence"/>
</dbReference>
<feature type="compositionally biased region" description="Basic and acidic residues" evidence="1">
    <location>
        <begin position="1"/>
        <end position="10"/>
    </location>
</feature>
<reference evidence="2" key="1">
    <citation type="submission" date="2016-11" db="EMBL/GenBank/DDBJ databases">
        <title>The genome sequence of Colletotrichum cuscutae.</title>
        <authorList>
            <person name="Baroncelli R."/>
        </authorList>
    </citation>
    <scope>NUCLEOTIDE SEQUENCE</scope>
    <source>
        <strain evidence="2">IMI 304802</strain>
    </source>
</reference>
<comment type="caution">
    <text evidence="2">The sequence shown here is derived from an EMBL/GenBank/DDBJ whole genome shotgun (WGS) entry which is preliminary data.</text>
</comment>
<evidence type="ECO:0000313" key="2">
    <source>
        <dbReference type="EMBL" id="KAK1491025.1"/>
    </source>
</evidence>
<dbReference type="AlphaFoldDB" id="A0AAJ0DL86"/>
<evidence type="ECO:0000256" key="1">
    <source>
        <dbReference type="SAM" id="MobiDB-lite"/>
    </source>
</evidence>
<keyword evidence="3" id="KW-1185">Reference proteome</keyword>
<feature type="region of interest" description="Disordered" evidence="1">
    <location>
        <begin position="1"/>
        <end position="38"/>
    </location>
</feature>
<organism evidence="2 3">
    <name type="scientific">Colletotrichum cuscutae</name>
    <dbReference type="NCBI Taxonomy" id="1209917"/>
    <lineage>
        <taxon>Eukaryota</taxon>
        <taxon>Fungi</taxon>
        <taxon>Dikarya</taxon>
        <taxon>Ascomycota</taxon>
        <taxon>Pezizomycotina</taxon>
        <taxon>Sordariomycetes</taxon>
        <taxon>Hypocreomycetidae</taxon>
        <taxon>Glomerellales</taxon>
        <taxon>Glomerellaceae</taxon>
        <taxon>Colletotrichum</taxon>
        <taxon>Colletotrichum acutatum species complex</taxon>
    </lineage>
</organism>
<accession>A0AAJ0DL86</accession>